<dbReference type="InParanoid" id="W5LJJ9"/>
<organism evidence="3 4">
    <name type="scientific">Astyanax mexicanus</name>
    <name type="common">Blind cave fish</name>
    <name type="synonym">Astyanax fasciatus mexicanus</name>
    <dbReference type="NCBI Taxonomy" id="7994"/>
    <lineage>
        <taxon>Eukaryota</taxon>
        <taxon>Metazoa</taxon>
        <taxon>Chordata</taxon>
        <taxon>Craniata</taxon>
        <taxon>Vertebrata</taxon>
        <taxon>Euteleostomi</taxon>
        <taxon>Actinopterygii</taxon>
        <taxon>Neopterygii</taxon>
        <taxon>Teleostei</taxon>
        <taxon>Ostariophysi</taxon>
        <taxon>Characiformes</taxon>
        <taxon>Characoidei</taxon>
        <taxon>Acestrorhamphidae</taxon>
        <taxon>Acestrorhamphinae</taxon>
        <taxon>Astyanax</taxon>
    </lineage>
</organism>
<proteinExistence type="predicted"/>
<dbReference type="Gene3D" id="3.80.10.10">
    <property type="entry name" value="Ribonuclease Inhibitor"/>
    <property type="match status" value="2"/>
</dbReference>
<name>W5LJJ9_ASTMX</name>
<reference evidence="3" key="4">
    <citation type="submission" date="2025-09" db="UniProtKB">
        <authorList>
            <consortium name="Ensembl"/>
        </authorList>
    </citation>
    <scope>IDENTIFICATION</scope>
</reference>
<dbReference type="eggNOG" id="ENOG502SBIG">
    <property type="taxonomic scope" value="Eukaryota"/>
</dbReference>
<reference evidence="4" key="2">
    <citation type="journal article" date="2014" name="Nat. Commun.">
        <title>The cavefish genome reveals candidate genes for eye loss.</title>
        <authorList>
            <person name="McGaugh S.E."/>
            <person name="Gross J.B."/>
            <person name="Aken B."/>
            <person name="Blin M."/>
            <person name="Borowsky R."/>
            <person name="Chalopin D."/>
            <person name="Hinaux H."/>
            <person name="Jeffery W.R."/>
            <person name="Keene A."/>
            <person name="Ma L."/>
            <person name="Minx P."/>
            <person name="Murphy D."/>
            <person name="O'Quin K.E."/>
            <person name="Retaux S."/>
            <person name="Rohner N."/>
            <person name="Searle S.M."/>
            <person name="Stahl B.A."/>
            <person name="Tabin C."/>
            <person name="Volff J.N."/>
            <person name="Yoshizawa M."/>
            <person name="Warren W.C."/>
        </authorList>
    </citation>
    <scope>NUCLEOTIDE SEQUENCE [LARGE SCALE GENOMIC DNA]</scope>
    <source>
        <strain evidence="4">female</strain>
    </source>
</reference>
<dbReference type="AlphaFoldDB" id="W5LJJ9"/>
<evidence type="ECO:0000256" key="2">
    <source>
        <dbReference type="ARBA" id="ARBA00022737"/>
    </source>
</evidence>
<sequence length="253" mass="27552">MENPAPETTISLFHCLNELNDHSVLQEVQTYLNRGGFRSLRGVKLFPSLWSAVAFVMLNSKEQLDSFDLNNYVFELLLVGCDLSEKSCASLASALSSNSSTLRDLNLNNNNVQDSGVKLLSAGLKNPHCKLETLDVLREIKRLLNKCNLSEESCAALASALSSNSSTLRDLNLGNNNLQDSGVKLLSAGLKSSHCKLETLGITEEGCAALASALKSNPSHLRELDLRVNNPGQSGEKLLSDLQKDPHFKLEII</sequence>
<keyword evidence="4" id="KW-1185">Reference proteome</keyword>
<keyword evidence="2" id="KW-0677">Repeat</keyword>
<dbReference type="SUPFAM" id="SSF52047">
    <property type="entry name" value="RNI-like"/>
    <property type="match status" value="1"/>
</dbReference>
<evidence type="ECO:0000313" key="4">
    <source>
        <dbReference type="Proteomes" id="UP000018467"/>
    </source>
</evidence>
<dbReference type="Pfam" id="PF13516">
    <property type="entry name" value="LRR_6"/>
    <property type="match status" value="2"/>
</dbReference>
<keyword evidence="1" id="KW-0433">Leucine-rich repeat</keyword>
<dbReference type="InterPro" id="IPR051261">
    <property type="entry name" value="NLR"/>
</dbReference>
<evidence type="ECO:0000256" key="1">
    <source>
        <dbReference type="ARBA" id="ARBA00022614"/>
    </source>
</evidence>
<evidence type="ECO:0008006" key="5">
    <source>
        <dbReference type="Google" id="ProtNLM"/>
    </source>
</evidence>
<dbReference type="Bgee" id="ENSAMXG00000019434">
    <property type="expression patterns" value="Expressed in pharyngeal gill and 13 other cell types or tissues"/>
</dbReference>
<reference evidence="4" key="1">
    <citation type="submission" date="2013-03" db="EMBL/GenBank/DDBJ databases">
        <authorList>
            <person name="Jeffery W."/>
            <person name="Warren W."/>
            <person name="Wilson R.K."/>
        </authorList>
    </citation>
    <scope>NUCLEOTIDE SEQUENCE</scope>
    <source>
        <strain evidence="4">female</strain>
    </source>
</reference>
<dbReference type="PANTHER" id="PTHR24106">
    <property type="entry name" value="NACHT, LRR AND CARD DOMAINS-CONTAINING"/>
    <property type="match status" value="1"/>
</dbReference>
<dbReference type="Ensembl" id="ENSAMXT00000020011.2">
    <property type="protein sequence ID" value="ENSAMXP00000020011.2"/>
    <property type="gene ID" value="ENSAMXG00000019434.2"/>
</dbReference>
<dbReference type="GeneTree" id="ENSGT01070000253760"/>
<dbReference type="SMART" id="SM00368">
    <property type="entry name" value="LRR_RI"/>
    <property type="match status" value="6"/>
</dbReference>
<dbReference type="InterPro" id="IPR001611">
    <property type="entry name" value="Leu-rich_rpt"/>
</dbReference>
<dbReference type="Proteomes" id="UP000018467">
    <property type="component" value="Unassembled WGS sequence"/>
</dbReference>
<dbReference type="HOGENOM" id="CLU_002274_4_0_1"/>
<evidence type="ECO:0000313" key="3">
    <source>
        <dbReference type="Ensembl" id="ENSAMXP00000020011.2"/>
    </source>
</evidence>
<accession>W5LJJ9</accession>
<protein>
    <recommendedName>
        <fullName evidence="5">NACHT LRR and PYD domain-containing protein</fullName>
    </recommendedName>
</protein>
<dbReference type="InterPro" id="IPR032675">
    <property type="entry name" value="LRR_dom_sf"/>
</dbReference>
<reference evidence="3" key="3">
    <citation type="submission" date="2025-08" db="UniProtKB">
        <authorList>
            <consortium name="Ensembl"/>
        </authorList>
    </citation>
    <scope>IDENTIFICATION</scope>
</reference>